<evidence type="ECO:0000313" key="2">
    <source>
        <dbReference type="Proteomes" id="UP000198706"/>
    </source>
</evidence>
<accession>A0A1G9DVG5</accession>
<dbReference type="STRING" id="137658.SAMN05216186_109120"/>
<reference evidence="1 2" key="1">
    <citation type="submission" date="2016-10" db="EMBL/GenBank/DDBJ databases">
        <authorList>
            <person name="de Groot N.N."/>
        </authorList>
    </citation>
    <scope>NUCLEOTIDE SEQUENCE [LARGE SCALE GENOMIC DNA]</scope>
    <source>
        <strain evidence="1 2">JCM 21544</strain>
    </source>
</reference>
<sequence>MKTKPTLLELLRKQPELYLRDLPENIRIPALDGNRPDEVVRRLEDATIDDLAFAIQGMESESRLIHRRLSGLRDLYEMARKRGALGMTTVADAFASISTEEAGK</sequence>
<evidence type="ECO:0000313" key="1">
    <source>
        <dbReference type="EMBL" id="SDK67848.1"/>
    </source>
</evidence>
<dbReference type="EMBL" id="FNFD01000009">
    <property type="protein sequence ID" value="SDK67848.1"/>
    <property type="molecule type" value="Genomic_DNA"/>
</dbReference>
<dbReference type="Proteomes" id="UP000198706">
    <property type="component" value="Unassembled WGS sequence"/>
</dbReference>
<proteinExistence type="predicted"/>
<dbReference type="AlphaFoldDB" id="A0A1G9DVG5"/>
<dbReference type="RefSeq" id="WP_084337150.1">
    <property type="nucleotide sequence ID" value="NZ_FNFD01000009.1"/>
</dbReference>
<organism evidence="1 2">
    <name type="scientific">Pseudomonas indica</name>
    <dbReference type="NCBI Taxonomy" id="137658"/>
    <lineage>
        <taxon>Bacteria</taxon>
        <taxon>Pseudomonadati</taxon>
        <taxon>Pseudomonadota</taxon>
        <taxon>Gammaproteobacteria</taxon>
        <taxon>Pseudomonadales</taxon>
        <taxon>Pseudomonadaceae</taxon>
        <taxon>Pseudomonas</taxon>
    </lineage>
</organism>
<gene>
    <name evidence="1" type="ORF">SAMN05216186_109120</name>
</gene>
<keyword evidence="2" id="KW-1185">Reference proteome</keyword>
<name>A0A1G9DVG5_9PSED</name>
<protein>
    <submittedName>
        <fullName evidence="1">Uncharacterized protein</fullName>
    </submittedName>
</protein>